<sequence>MEAGRVVPAWHGPELVEEPNLTERAAEIARRLVCYLAEHQWAPVEIVHDEYMLEVNPVARCPEAAFILSRRCHDGLWELVAEGQTEEGTLVDSDGHHLTLTPYTTDVIEQLLTATS</sequence>
<protein>
    <submittedName>
        <fullName evidence="1">Uncharacterized protein</fullName>
    </submittedName>
</protein>
<evidence type="ECO:0000313" key="2">
    <source>
        <dbReference type="Proteomes" id="UP000004221"/>
    </source>
</evidence>
<dbReference type="AlphaFoldDB" id="I4EGN2"/>
<proteinExistence type="predicted"/>
<accession>I4EGN2</accession>
<dbReference type="EMBL" id="CAGS01000200">
    <property type="protein sequence ID" value="CCF83844.1"/>
    <property type="molecule type" value="Genomic_DNA"/>
</dbReference>
<reference evidence="1 2" key="1">
    <citation type="journal article" date="2012" name="ISME J.">
        <title>Nitrification expanded: discovery, physiology and genomics of a nitrite-oxidizing bacterium from the phylum Chloroflexi.</title>
        <authorList>
            <person name="Sorokin D.Y."/>
            <person name="Lucker S."/>
            <person name="Vejmelkova D."/>
            <person name="Kostrikina N.A."/>
            <person name="Kleerebezem R."/>
            <person name="Rijpstra W.I."/>
            <person name="Damste J.S."/>
            <person name="Le Paslier D."/>
            <person name="Muyzer G."/>
            <person name="Wagner M."/>
            <person name="van Loosdrecht M.C."/>
            <person name="Daims H."/>
        </authorList>
    </citation>
    <scope>NUCLEOTIDE SEQUENCE [LARGE SCALE GENOMIC DNA]</scope>
    <source>
        <strain evidence="2">none</strain>
    </source>
</reference>
<name>I4EGN2_9BACT</name>
<evidence type="ECO:0000313" key="1">
    <source>
        <dbReference type="EMBL" id="CCF83844.1"/>
    </source>
</evidence>
<dbReference type="Proteomes" id="UP000004221">
    <property type="component" value="Unassembled WGS sequence"/>
</dbReference>
<keyword evidence="2" id="KW-1185">Reference proteome</keyword>
<comment type="caution">
    <text evidence="1">The sequence shown here is derived from an EMBL/GenBank/DDBJ whole genome shotgun (WGS) entry which is preliminary data.</text>
</comment>
<gene>
    <name evidence="1" type="ORF">NITHO_2790008</name>
</gene>
<organism evidence="1 2">
    <name type="scientific">Nitrolancea hollandica Lb</name>
    <dbReference type="NCBI Taxonomy" id="1129897"/>
    <lineage>
        <taxon>Bacteria</taxon>
        <taxon>Pseudomonadati</taxon>
        <taxon>Thermomicrobiota</taxon>
        <taxon>Thermomicrobia</taxon>
        <taxon>Sphaerobacterales</taxon>
        <taxon>Sphaerobacterineae</taxon>
        <taxon>Sphaerobacteraceae</taxon>
        <taxon>Nitrolancea</taxon>
    </lineage>
</organism>